<feature type="signal peptide" evidence="1">
    <location>
        <begin position="1"/>
        <end position="29"/>
    </location>
</feature>
<sequence>MRLRHSPVRSASNTALPAAIAMTCAITLAACGGADGEQGEDPNAEAAAQLHDAQPIHVGDVTLLPESSEAGTYSELVTVQYSEEVRASTELDKPECMDAANRWGDLDTVRGAPASVAAYEWDLGNISSILVQLDEDSAAEALAVKPPEACAEYTATYEDGSSSEYGVTDLDVPRVGDESRAFSIQVSDDDGQNHMYTVMYRNGGLLGTTSVMGPGEAEDYEQMLVDFSEAAIKRQGQML</sequence>
<accession>A0A840WKX8</accession>
<dbReference type="PROSITE" id="PS51257">
    <property type="entry name" value="PROKAR_LIPOPROTEIN"/>
    <property type="match status" value="1"/>
</dbReference>
<reference evidence="2 3" key="1">
    <citation type="submission" date="2020-08" db="EMBL/GenBank/DDBJ databases">
        <title>Sequencing the genomes of 1000 actinobacteria strains.</title>
        <authorList>
            <person name="Klenk H.-P."/>
        </authorList>
    </citation>
    <scope>NUCLEOTIDE SEQUENCE [LARGE SCALE GENOMIC DNA]</scope>
    <source>
        <strain evidence="2 3">DSM 44598</strain>
    </source>
</reference>
<protein>
    <recommendedName>
        <fullName evidence="4">Lipoprotein</fullName>
    </recommendedName>
</protein>
<evidence type="ECO:0000313" key="3">
    <source>
        <dbReference type="Proteomes" id="UP000579647"/>
    </source>
</evidence>
<dbReference type="EMBL" id="JACHDO010000001">
    <property type="protein sequence ID" value="MBB5493651.1"/>
    <property type="molecule type" value="Genomic_DNA"/>
</dbReference>
<keyword evidence="1" id="KW-0732">Signal</keyword>
<dbReference type="AlphaFoldDB" id="A0A840WKX8"/>
<proteinExistence type="predicted"/>
<evidence type="ECO:0000313" key="2">
    <source>
        <dbReference type="EMBL" id="MBB5493651.1"/>
    </source>
</evidence>
<name>A0A840WKX8_9ACTN</name>
<feature type="chain" id="PRO_5039721865" description="Lipoprotein" evidence="1">
    <location>
        <begin position="30"/>
        <end position="239"/>
    </location>
</feature>
<comment type="caution">
    <text evidence="2">The sequence shown here is derived from an EMBL/GenBank/DDBJ whole genome shotgun (WGS) entry which is preliminary data.</text>
</comment>
<evidence type="ECO:0008006" key="4">
    <source>
        <dbReference type="Google" id="ProtNLM"/>
    </source>
</evidence>
<evidence type="ECO:0000256" key="1">
    <source>
        <dbReference type="SAM" id="SignalP"/>
    </source>
</evidence>
<dbReference type="Proteomes" id="UP000579647">
    <property type="component" value="Unassembled WGS sequence"/>
</dbReference>
<gene>
    <name evidence="2" type="ORF">HNR07_004788</name>
</gene>
<keyword evidence="3" id="KW-1185">Reference proteome</keyword>
<organism evidence="2 3">
    <name type="scientific">Nocardiopsis metallicus</name>
    <dbReference type="NCBI Taxonomy" id="179819"/>
    <lineage>
        <taxon>Bacteria</taxon>
        <taxon>Bacillati</taxon>
        <taxon>Actinomycetota</taxon>
        <taxon>Actinomycetes</taxon>
        <taxon>Streptosporangiales</taxon>
        <taxon>Nocardiopsidaceae</taxon>
        <taxon>Nocardiopsis</taxon>
    </lineage>
</organism>